<feature type="compositionally biased region" description="Polar residues" evidence="8">
    <location>
        <begin position="39"/>
        <end position="49"/>
    </location>
</feature>
<keyword evidence="4" id="KW-0479">Metal-binding</keyword>
<proteinExistence type="predicted"/>
<dbReference type="Pfam" id="PF13180">
    <property type="entry name" value="PDZ_2"/>
    <property type="match status" value="1"/>
</dbReference>
<dbReference type="Pfam" id="PF18509">
    <property type="entry name" value="MCR"/>
    <property type="match status" value="2"/>
</dbReference>
<dbReference type="CDD" id="cd06779">
    <property type="entry name" value="cpPDZ_Deg_HtrA-like"/>
    <property type="match status" value="1"/>
</dbReference>
<evidence type="ECO:0000256" key="6">
    <source>
        <dbReference type="ARBA" id="ARBA00023004"/>
    </source>
</evidence>
<sequence length="315" mass="32692">MKPKLTAATLVMVGFILLIALVVFALLADPKAKGGSPALMQSTPSTVAPTTGPLANAAAPGMGTPSVTPIVRPAPYPTAPTVAATAPSQPMAAYPTAPSFAAPTASPPPAMSAWATPTAPMAATAGAAGSETSLKPFINPKAKLSEGHWKGLEALPLSNELKKKLKLPMELEGLLIDEVTLNSAEAGLLAGDVLVAVNGKPVRSLEDLLTESRRVQMAKSVSMLIYRKGKMQQFMLVAKNNLGYAQVETAPMILPGEVMPHPYRGPCTQCHAIGTTGHIVPDPDGIILPPPPIRANAVAPHKDRGPCQACHTIIR</sequence>
<feature type="domain" description="Magnetochrome" evidence="10">
    <location>
        <begin position="251"/>
        <end position="276"/>
    </location>
</feature>
<evidence type="ECO:0000259" key="9">
    <source>
        <dbReference type="Pfam" id="PF13180"/>
    </source>
</evidence>
<keyword evidence="12" id="KW-1185">Reference proteome</keyword>
<keyword evidence="2" id="KW-0091">Biomineralization</keyword>
<evidence type="ECO:0000256" key="5">
    <source>
        <dbReference type="ARBA" id="ARBA00022989"/>
    </source>
</evidence>
<evidence type="ECO:0000313" key="12">
    <source>
        <dbReference type="Proteomes" id="UP001628193"/>
    </source>
</evidence>
<dbReference type="EMBL" id="BAAFGK010000004">
    <property type="protein sequence ID" value="GAB0057875.1"/>
    <property type="molecule type" value="Genomic_DNA"/>
</dbReference>
<comment type="subcellular location">
    <subcellularLocation>
        <location evidence="1">Membrane</location>
        <topology evidence="1">Single-pass membrane protein</topology>
    </subcellularLocation>
</comment>
<evidence type="ECO:0000256" key="3">
    <source>
        <dbReference type="ARBA" id="ARBA00022692"/>
    </source>
</evidence>
<organism evidence="11 12">
    <name type="scientific">Candidatus Magnetaquiglobus chichijimensis</name>
    <dbReference type="NCBI Taxonomy" id="3141448"/>
    <lineage>
        <taxon>Bacteria</taxon>
        <taxon>Pseudomonadati</taxon>
        <taxon>Pseudomonadota</taxon>
        <taxon>Magnetococcia</taxon>
        <taxon>Magnetococcales</taxon>
        <taxon>Candidatus Magnetaquicoccaceae</taxon>
        <taxon>Candidatus Magnetaquiglobus</taxon>
    </lineage>
</organism>
<evidence type="ECO:0000259" key="10">
    <source>
        <dbReference type="Pfam" id="PF18509"/>
    </source>
</evidence>
<dbReference type="InterPro" id="IPR036034">
    <property type="entry name" value="PDZ_sf"/>
</dbReference>
<evidence type="ECO:0000256" key="4">
    <source>
        <dbReference type="ARBA" id="ARBA00022723"/>
    </source>
</evidence>
<protein>
    <submittedName>
        <fullName evidence="11">Magnetosome protein MamP</fullName>
    </submittedName>
</protein>
<evidence type="ECO:0000256" key="2">
    <source>
        <dbReference type="ARBA" id="ARBA00022591"/>
    </source>
</evidence>
<feature type="region of interest" description="Disordered" evidence="8">
    <location>
        <begin position="35"/>
        <end position="61"/>
    </location>
</feature>
<dbReference type="Gene3D" id="2.30.42.60">
    <property type="match status" value="1"/>
</dbReference>
<evidence type="ECO:0000256" key="1">
    <source>
        <dbReference type="ARBA" id="ARBA00004167"/>
    </source>
</evidence>
<keyword evidence="5" id="KW-1133">Transmembrane helix</keyword>
<dbReference type="RefSeq" id="WP_420905561.1">
    <property type="nucleotide sequence ID" value="NZ_BAAFGK010000004.1"/>
</dbReference>
<dbReference type="SUPFAM" id="SSF50156">
    <property type="entry name" value="PDZ domain-like"/>
    <property type="match status" value="1"/>
</dbReference>
<evidence type="ECO:0000256" key="8">
    <source>
        <dbReference type="SAM" id="MobiDB-lite"/>
    </source>
</evidence>
<keyword evidence="6" id="KW-0408">Iron</keyword>
<feature type="domain" description="PDZ" evidence="9">
    <location>
        <begin position="173"/>
        <end position="234"/>
    </location>
</feature>
<comment type="caution">
    <text evidence="11">The sequence shown here is derived from an EMBL/GenBank/DDBJ whole genome shotgun (WGS) entry which is preliminary data.</text>
</comment>
<dbReference type="NCBIfam" id="NF040965">
    <property type="entry name" value="MamP"/>
    <property type="match status" value="1"/>
</dbReference>
<accession>A0ABQ0CAY2</accession>
<name>A0ABQ0CAY2_9PROT</name>
<dbReference type="Proteomes" id="UP001628193">
    <property type="component" value="Unassembled WGS sequence"/>
</dbReference>
<reference evidence="11 12" key="1">
    <citation type="submission" date="2024-09" db="EMBL/GenBank/DDBJ databases">
        <title>Draft genome sequence of Candidatus Magnetaquicoccaceae bacterium FCR-1.</title>
        <authorList>
            <person name="Shimoshige H."/>
            <person name="Shimamura S."/>
            <person name="Taoka A."/>
            <person name="Kobayashi H."/>
            <person name="Maekawa T."/>
        </authorList>
    </citation>
    <scope>NUCLEOTIDE SEQUENCE [LARGE SCALE GENOMIC DNA]</scope>
    <source>
        <strain evidence="11 12">FCR-1</strain>
    </source>
</reference>
<evidence type="ECO:0000256" key="7">
    <source>
        <dbReference type="ARBA" id="ARBA00023136"/>
    </source>
</evidence>
<keyword evidence="3" id="KW-0812">Transmembrane</keyword>
<evidence type="ECO:0000313" key="11">
    <source>
        <dbReference type="EMBL" id="GAB0057875.1"/>
    </source>
</evidence>
<dbReference type="InterPro" id="IPR040963">
    <property type="entry name" value="MCR"/>
</dbReference>
<feature type="domain" description="Magnetochrome" evidence="10">
    <location>
        <begin position="291"/>
        <end position="314"/>
    </location>
</feature>
<gene>
    <name evidence="11" type="primary">mamP</name>
    <name evidence="11" type="ORF">SIID45300_02209</name>
</gene>
<dbReference type="InterPro" id="IPR001478">
    <property type="entry name" value="PDZ"/>
</dbReference>
<keyword evidence="7" id="KW-0472">Membrane</keyword>